<evidence type="ECO:0000313" key="16">
    <source>
        <dbReference type="EMBL" id="TWB34585.1"/>
    </source>
</evidence>
<dbReference type="InterPro" id="IPR036618">
    <property type="entry name" value="PtsI_HPr-bd_sf"/>
</dbReference>
<evidence type="ECO:0000256" key="6">
    <source>
        <dbReference type="ARBA" id="ARBA00022448"/>
    </source>
</evidence>
<keyword evidence="11" id="KW-0479">Metal-binding</keyword>
<reference evidence="16 17" key="1">
    <citation type="submission" date="2019-06" db="EMBL/GenBank/DDBJ databases">
        <title>Genomic Encyclopedia of Type Strains, Phase IV (KMG-V): Genome sequencing to study the core and pangenomes of soil and plant-associated prokaryotes.</title>
        <authorList>
            <person name="Whitman W."/>
        </authorList>
    </citation>
    <scope>NUCLEOTIDE SEQUENCE [LARGE SCALE GENOMIC DNA]</scope>
    <source>
        <strain evidence="16 17">BR 11622</strain>
    </source>
</reference>
<comment type="subcellular location">
    <subcellularLocation>
        <location evidence="3">Cytoplasm</location>
    </subcellularLocation>
</comment>
<dbReference type="InterPro" id="IPR011055">
    <property type="entry name" value="Dup_hybrid_motif"/>
</dbReference>
<keyword evidence="7" id="KW-0963">Cytoplasm</keyword>
<dbReference type="Gene3D" id="3.20.20.60">
    <property type="entry name" value="Phosphoenolpyruvate-binding domains"/>
    <property type="match status" value="1"/>
</dbReference>
<feature type="domain" description="HPr" evidence="15">
    <location>
        <begin position="191"/>
        <end position="278"/>
    </location>
</feature>
<comment type="cofactor">
    <cofactor evidence="2">
        <name>Mg(2+)</name>
        <dbReference type="ChEBI" id="CHEBI:18420"/>
    </cofactor>
</comment>
<evidence type="ECO:0000259" key="15">
    <source>
        <dbReference type="PROSITE" id="PS51350"/>
    </source>
</evidence>
<dbReference type="GO" id="GO:0008965">
    <property type="term" value="F:phosphoenolpyruvate-protein phosphotransferase activity"/>
    <property type="evidence" value="ECO:0007669"/>
    <property type="project" value="UniProtKB-EC"/>
</dbReference>
<dbReference type="SUPFAM" id="SSF51261">
    <property type="entry name" value="Duplicated hybrid motif"/>
    <property type="match status" value="1"/>
</dbReference>
<evidence type="ECO:0000256" key="2">
    <source>
        <dbReference type="ARBA" id="ARBA00001946"/>
    </source>
</evidence>
<dbReference type="GO" id="GO:0046872">
    <property type="term" value="F:metal ion binding"/>
    <property type="evidence" value="ECO:0007669"/>
    <property type="project" value="UniProtKB-KW"/>
</dbReference>
<keyword evidence="13" id="KW-0460">Magnesium</keyword>
<dbReference type="CDD" id="cd00367">
    <property type="entry name" value="PTS-HPr_like"/>
    <property type="match status" value="1"/>
</dbReference>
<dbReference type="GO" id="GO:0016301">
    <property type="term" value="F:kinase activity"/>
    <property type="evidence" value="ECO:0007669"/>
    <property type="project" value="UniProtKB-KW"/>
</dbReference>
<dbReference type="InterPro" id="IPR006318">
    <property type="entry name" value="PTS_EI-like"/>
</dbReference>
<dbReference type="InterPro" id="IPR015813">
    <property type="entry name" value="Pyrv/PenolPyrv_kinase-like_dom"/>
</dbReference>
<comment type="caution">
    <text evidence="16">The sequence shown here is derived from an EMBL/GenBank/DDBJ whole genome shotgun (WGS) entry which is preliminary data.</text>
</comment>
<protein>
    <recommendedName>
        <fullName evidence="5">phosphoenolpyruvate--protein phosphotransferase</fullName>
        <ecNumber evidence="5">2.7.3.9</ecNumber>
    </recommendedName>
</protein>
<dbReference type="NCBIfam" id="TIGR00830">
    <property type="entry name" value="PTBA"/>
    <property type="match status" value="1"/>
</dbReference>
<proteinExistence type="inferred from homology"/>
<dbReference type="InterPro" id="IPR008279">
    <property type="entry name" value="PEP-util_enz_mobile_dom"/>
</dbReference>
<dbReference type="Pfam" id="PF02896">
    <property type="entry name" value="PEP-utilizers_C"/>
    <property type="match status" value="1"/>
</dbReference>
<dbReference type="InterPro" id="IPR035895">
    <property type="entry name" value="HPr-like_sf"/>
</dbReference>
<dbReference type="InterPro" id="IPR000121">
    <property type="entry name" value="PEP_util_C"/>
</dbReference>
<dbReference type="Gene3D" id="3.30.1340.10">
    <property type="entry name" value="HPr-like"/>
    <property type="match status" value="1"/>
</dbReference>
<evidence type="ECO:0000256" key="7">
    <source>
        <dbReference type="ARBA" id="ARBA00022490"/>
    </source>
</evidence>
<dbReference type="InterPro" id="IPR001127">
    <property type="entry name" value="PTS_EIIA_1_perm"/>
</dbReference>
<keyword evidence="17" id="KW-1185">Reference proteome</keyword>
<evidence type="ECO:0000256" key="10">
    <source>
        <dbReference type="ARBA" id="ARBA00022683"/>
    </source>
</evidence>
<dbReference type="SUPFAM" id="SSF55594">
    <property type="entry name" value="HPr-like"/>
    <property type="match status" value="1"/>
</dbReference>
<dbReference type="SUPFAM" id="SSF47831">
    <property type="entry name" value="Enzyme I of the PEP:sugar phosphotransferase system HPr-binding (sub)domain"/>
    <property type="match status" value="1"/>
</dbReference>
<evidence type="ECO:0000313" key="17">
    <source>
        <dbReference type="Proteomes" id="UP000315751"/>
    </source>
</evidence>
<dbReference type="SUPFAM" id="SSF52009">
    <property type="entry name" value="Phosphohistidine domain"/>
    <property type="match status" value="1"/>
</dbReference>
<dbReference type="PRINTS" id="PR01736">
    <property type="entry name" value="PHPHTRNFRASE"/>
</dbReference>
<dbReference type="EMBL" id="VITR01000024">
    <property type="protein sequence ID" value="TWB34585.1"/>
    <property type="molecule type" value="Genomic_DNA"/>
</dbReference>
<dbReference type="PROSITE" id="PS00742">
    <property type="entry name" value="PEP_ENZYMES_2"/>
    <property type="match status" value="1"/>
</dbReference>
<dbReference type="PROSITE" id="PS00369">
    <property type="entry name" value="PTS_HPR_HIS"/>
    <property type="match status" value="1"/>
</dbReference>
<dbReference type="PROSITE" id="PS51350">
    <property type="entry name" value="PTS_HPR_DOM"/>
    <property type="match status" value="1"/>
</dbReference>
<dbReference type="InterPro" id="IPR000032">
    <property type="entry name" value="HPr-like"/>
</dbReference>
<dbReference type="PANTHER" id="PTHR46244:SF6">
    <property type="entry name" value="PHOSPHOENOLPYRUVATE-PROTEIN PHOSPHOTRANSFERASE"/>
    <property type="match status" value="1"/>
</dbReference>
<dbReference type="Gene3D" id="2.70.70.10">
    <property type="entry name" value="Glucose Permease (Domain IIA)"/>
    <property type="match status" value="1"/>
</dbReference>
<dbReference type="PROSITE" id="PS51093">
    <property type="entry name" value="PTS_EIIA_TYPE_1"/>
    <property type="match status" value="1"/>
</dbReference>
<organism evidence="16 17">
    <name type="scientific">Nitrospirillum amazonense</name>
    <dbReference type="NCBI Taxonomy" id="28077"/>
    <lineage>
        <taxon>Bacteria</taxon>
        <taxon>Pseudomonadati</taxon>
        <taxon>Pseudomonadota</taxon>
        <taxon>Alphaproteobacteria</taxon>
        <taxon>Rhodospirillales</taxon>
        <taxon>Azospirillaceae</taxon>
        <taxon>Nitrospirillum</taxon>
    </lineage>
</organism>
<dbReference type="InterPro" id="IPR040442">
    <property type="entry name" value="Pyrv_kinase-like_dom_sf"/>
</dbReference>
<dbReference type="FunFam" id="2.70.70.10:FF:000001">
    <property type="entry name" value="PTS system glucose-specific IIA component"/>
    <property type="match status" value="1"/>
</dbReference>
<dbReference type="EC" id="2.7.3.9" evidence="5"/>
<evidence type="ECO:0000259" key="14">
    <source>
        <dbReference type="PROSITE" id="PS51093"/>
    </source>
</evidence>
<dbReference type="Gene3D" id="3.50.30.10">
    <property type="entry name" value="Phosphohistidine domain"/>
    <property type="match status" value="1"/>
</dbReference>
<evidence type="ECO:0000256" key="1">
    <source>
        <dbReference type="ARBA" id="ARBA00000683"/>
    </source>
</evidence>
<dbReference type="PRINTS" id="PR00107">
    <property type="entry name" value="PHOSPHOCPHPR"/>
</dbReference>
<keyword evidence="16" id="KW-0670">Pyruvate</keyword>
<dbReference type="GO" id="GO:0005737">
    <property type="term" value="C:cytoplasm"/>
    <property type="evidence" value="ECO:0007669"/>
    <property type="project" value="UniProtKB-SubCell"/>
</dbReference>
<dbReference type="AlphaFoldDB" id="A0A560GKT3"/>
<dbReference type="NCBIfam" id="TIGR01417">
    <property type="entry name" value="PTS_I_fam"/>
    <property type="match status" value="1"/>
</dbReference>
<keyword evidence="8" id="KW-0762">Sugar transport</keyword>
<dbReference type="NCBIfam" id="TIGR01003">
    <property type="entry name" value="PTS_HPr_family"/>
    <property type="match status" value="1"/>
</dbReference>
<keyword evidence="9 16" id="KW-0808">Transferase</keyword>
<comment type="catalytic activity">
    <reaction evidence="1">
        <text>L-histidyl-[protein] + phosphoenolpyruvate = N(pros)-phospho-L-histidyl-[protein] + pyruvate</text>
        <dbReference type="Rhea" id="RHEA:23880"/>
        <dbReference type="Rhea" id="RHEA-COMP:9745"/>
        <dbReference type="Rhea" id="RHEA-COMP:9746"/>
        <dbReference type="ChEBI" id="CHEBI:15361"/>
        <dbReference type="ChEBI" id="CHEBI:29979"/>
        <dbReference type="ChEBI" id="CHEBI:58702"/>
        <dbReference type="ChEBI" id="CHEBI:64837"/>
        <dbReference type="EC" id="2.7.3.9"/>
    </reaction>
</comment>
<evidence type="ECO:0000256" key="11">
    <source>
        <dbReference type="ARBA" id="ARBA00022723"/>
    </source>
</evidence>
<dbReference type="GO" id="GO:0009401">
    <property type="term" value="P:phosphoenolpyruvate-dependent sugar phosphotransferase system"/>
    <property type="evidence" value="ECO:0007669"/>
    <property type="project" value="UniProtKB-KW"/>
</dbReference>
<dbReference type="PROSITE" id="PS00371">
    <property type="entry name" value="PTS_EIIA_TYPE_1_HIS"/>
    <property type="match status" value="1"/>
</dbReference>
<dbReference type="PANTHER" id="PTHR46244">
    <property type="entry name" value="PHOSPHOENOLPYRUVATE-PROTEIN PHOSPHOTRANSFERASE"/>
    <property type="match status" value="1"/>
</dbReference>
<dbReference type="InterPro" id="IPR008731">
    <property type="entry name" value="PTS_EIN"/>
</dbReference>
<evidence type="ECO:0000256" key="12">
    <source>
        <dbReference type="ARBA" id="ARBA00022777"/>
    </source>
</evidence>
<keyword evidence="12" id="KW-0418">Kinase</keyword>
<evidence type="ECO:0000256" key="13">
    <source>
        <dbReference type="ARBA" id="ARBA00022842"/>
    </source>
</evidence>
<dbReference type="InterPro" id="IPR036637">
    <property type="entry name" value="Phosphohistidine_dom_sf"/>
</dbReference>
<evidence type="ECO:0000256" key="8">
    <source>
        <dbReference type="ARBA" id="ARBA00022597"/>
    </source>
</evidence>
<dbReference type="SUPFAM" id="SSF51621">
    <property type="entry name" value="Phosphoenolpyruvate/pyruvate domain"/>
    <property type="match status" value="1"/>
</dbReference>
<evidence type="ECO:0000256" key="3">
    <source>
        <dbReference type="ARBA" id="ARBA00004496"/>
    </source>
</evidence>
<evidence type="ECO:0000256" key="4">
    <source>
        <dbReference type="ARBA" id="ARBA00007837"/>
    </source>
</evidence>
<keyword evidence="10" id="KW-0598">Phosphotransferase system</keyword>
<comment type="similarity">
    <text evidence="4">Belongs to the PEP-utilizing enzyme family.</text>
</comment>
<dbReference type="InterPro" id="IPR050499">
    <property type="entry name" value="PEP-utilizing_PTS_enzyme"/>
</dbReference>
<dbReference type="Pfam" id="PF05524">
    <property type="entry name" value="PEP-utilisers_N"/>
    <property type="match status" value="1"/>
</dbReference>
<dbReference type="Pfam" id="PF00381">
    <property type="entry name" value="PTS-HPr"/>
    <property type="match status" value="1"/>
</dbReference>
<dbReference type="RefSeq" id="WP_145736349.1">
    <property type="nucleotide sequence ID" value="NZ_VITR01000024.1"/>
</dbReference>
<dbReference type="InterPro" id="IPR023151">
    <property type="entry name" value="PEP_util_CS"/>
</dbReference>
<dbReference type="Pfam" id="PF00358">
    <property type="entry name" value="PTS_EIIA_1"/>
    <property type="match status" value="1"/>
</dbReference>
<evidence type="ECO:0000256" key="9">
    <source>
        <dbReference type="ARBA" id="ARBA00022679"/>
    </source>
</evidence>
<dbReference type="Gene3D" id="1.10.274.10">
    <property type="entry name" value="PtsI, HPr-binding domain"/>
    <property type="match status" value="1"/>
</dbReference>
<dbReference type="Pfam" id="PF00391">
    <property type="entry name" value="PEP-utilizers"/>
    <property type="match status" value="1"/>
</dbReference>
<feature type="domain" description="PTS EIIA type-1" evidence="14">
    <location>
        <begin position="36"/>
        <end position="140"/>
    </location>
</feature>
<dbReference type="Proteomes" id="UP000315751">
    <property type="component" value="Unassembled WGS sequence"/>
</dbReference>
<accession>A0A560GKT3</accession>
<dbReference type="OrthoDB" id="9765468at2"/>
<keyword evidence="6" id="KW-0813">Transport</keyword>
<sequence length="886" mass="90836">MVGNDPGKGTVTGGVTRLSLLAPLDGWAAPLEEVPDPVFAQRMMGDGLAIDPTGGTLRAPCDGVVIAIHRARHAVTLRAECGVEILMHIGLETVALGGRGFTIHTTEGAAVRAGDALIEFDMDLLAREAKSLLTPLVIAGGPSATVVEAKTGVAVRAGAVLLTLLVQGNGSAPAEGAGVAGGTAASGSAAGAERSLVLPLVHGLHARPAAMLATAAKPFAATVHLVAQGRRANAKSAVAAMSMGLRHGDALTVVGEGADAAAAVAAVADAIAAGLGETPVPPPAALPVPSLPTAAVPPPDEPPALEVQPPFAPGETAVIRAVTAAPGLALGRAFRLEDEEVEVPASGRGAEAERTLLAAALKRVRARLGAAVAQAETAGQAQRRDIFRAHLAILDDPELLDEALAAISGGEAAGVAWRAATDRRATALRALGNPRMAERAADLIDLRRQVMLALAGREPQPVILPQGAILVAEELMPSQLSNLDAGRLAGFCTARGGPTSHVAILAASMGVPALVAGGAAVLRIPDDAPLILDADRGLLHVQPPAEDLARLERETGQRQARMEANLRAATADCVMADGTRIEVYANVGKVADAVKGVAKGAEGCGLLRTEFLFLDRQTAPDEDEQAAQYQAVATALAGRPLIIRTLDVGGDKPLPYLPLPREENPILGLRGVRIGLRRPEILRTQLRAILRVRPVGQCRIMVPMVATLDEVRAVRDMLDQEREALGHAPPVQLGVMVETPAAAVTADQLATEADFLSIGTNDLTQYVLAMDRGNPDLAARLDALHPAVLRLIRQTAEGAARHGRWVGVCGALASDPAAAPLLVGLGVTELSATPPAIPDIKAALRPLDKAACAALAREALAQESAAAVRSLLARAGMAASVMEGAA</sequence>
<gene>
    <name evidence="16" type="ORF">FBZ90_1245</name>
</gene>
<dbReference type="InterPro" id="IPR001020">
    <property type="entry name" value="PTS_HPr_His_P_site"/>
</dbReference>
<evidence type="ECO:0000256" key="5">
    <source>
        <dbReference type="ARBA" id="ARBA00012232"/>
    </source>
</evidence>
<name>A0A560GKT3_9PROT</name>